<keyword evidence="1" id="KW-0472">Membrane</keyword>
<keyword evidence="1" id="KW-0812">Transmembrane</keyword>
<dbReference type="EMBL" id="PEYY01000061">
    <property type="protein sequence ID" value="PIS18044.1"/>
    <property type="molecule type" value="Genomic_DNA"/>
</dbReference>
<reference evidence="3" key="1">
    <citation type="submission" date="2017-09" db="EMBL/GenBank/DDBJ databases">
        <title>Depth-based differentiation of microbial function through sediment-hosted aquifers and enrichment of novel symbionts in the deep terrestrial subsurface.</title>
        <authorList>
            <person name="Probst A.J."/>
            <person name="Ladd B."/>
            <person name="Jarett J.K."/>
            <person name="Geller-Mcgrath D.E."/>
            <person name="Sieber C.M.K."/>
            <person name="Emerson J.B."/>
            <person name="Anantharaman K."/>
            <person name="Thomas B.C."/>
            <person name="Malmstrom R."/>
            <person name="Stieglmeier M."/>
            <person name="Klingl A."/>
            <person name="Woyke T."/>
            <person name="Ryan C.M."/>
            <person name="Banfield J.F."/>
        </authorList>
    </citation>
    <scope>NUCLEOTIDE SEQUENCE [LARGE SCALE GENOMIC DNA]</scope>
</reference>
<proteinExistence type="predicted"/>
<accession>A0A2H0WZG3</accession>
<organism evidence="2 3">
    <name type="scientific">Candidatus Collierbacteria bacterium CG09_land_8_20_14_0_10_46_12</name>
    <dbReference type="NCBI Taxonomy" id="1974533"/>
    <lineage>
        <taxon>Bacteria</taxon>
        <taxon>Candidatus Collieribacteriota</taxon>
    </lineage>
</organism>
<evidence type="ECO:0000313" key="2">
    <source>
        <dbReference type="EMBL" id="PIS18044.1"/>
    </source>
</evidence>
<evidence type="ECO:0008006" key="4">
    <source>
        <dbReference type="Google" id="ProtNLM"/>
    </source>
</evidence>
<name>A0A2H0WZG3_9BACT</name>
<sequence>MKILTSLITAIVTIFHPAGVDLNTLSAAYRSSQYCLSDYRAQHRIDQLLPEYSRECDANPQFLGNIDDPELYTFAGERYLEGKSPASLNWESQPLTKYFFGFSLYLFGNVMFAQYALALASLYLLCVLSRRVLSPMFALIPSLLLMVDPLFIDQLRHSYLDLSLTFWVLLWLLYLGSKNRDKLWWVGGVVLGALALSKSFSFGILAATVGLIVAPYGYLKAILVSIFTYFAGYTMFFVAGHTPLDFLTL</sequence>
<feature type="transmembrane region" description="Helical" evidence="1">
    <location>
        <begin position="183"/>
        <end position="212"/>
    </location>
</feature>
<dbReference type="Proteomes" id="UP000229574">
    <property type="component" value="Unassembled WGS sequence"/>
</dbReference>
<feature type="transmembrane region" description="Helical" evidence="1">
    <location>
        <begin position="98"/>
        <end position="125"/>
    </location>
</feature>
<gene>
    <name evidence="2" type="ORF">COT54_01380</name>
</gene>
<protein>
    <recommendedName>
        <fullName evidence="4">Glycosyltransferase RgtA/B/C/D-like domain-containing protein</fullName>
    </recommendedName>
</protein>
<evidence type="ECO:0000313" key="3">
    <source>
        <dbReference type="Proteomes" id="UP000229574"/>
    </source>
</evidence>
<feature type="transmembrane region" description="Helical" evidence="1">
    <location>
        <begin position="218"/>
        <end position="239"/>
    </location>
</feature>
<keyword evidence="1" id="KW-1133">Transmembrane helix</keyword>
<evidence type="ECO:0000256" key="1">
    <source>
        <dbReference type="SAM" id="Phobius"/>
    </source>
</evidence>
<dbReference type="AlphaFoldDB" id="A0A2H0WZG3"/>
<feature type="transmembrane region" description="Helical" evidence="1">
    <location>
        <begin position="132"/>
        <end position="152"/>
    </location>
</feature>
<feature type="non-terminal residue" evidence="2">
    <location>
        <position position="249"/>
    </location>
</feature>
<comment type="caution">
    <text evidence="2">The sequence shown here is derived from an EMBL/GenBank/DDBJ whole genome shotgun (WGS) entry which is preliminary data.</text>
</comment>